<dbReference type="Gene3D" id="1.10.10.10">
    <property type="entry name" value="Winged helix-like DNA-binding domain superfamily/Winged helix DNA-binding domain"/>
    <property type="match status" value="1"/>
</dbReference>
<keyword evidence="4" id="KW-0804">Transcription</keyword>
<dbReference type="NCBIfam" id="NF008352">
    <property type="entry name" value="PRK11139.1"/>
    <property type="match status" value="1"/>
</dbReference>
<dbReference type="SUPFAM" id="SSF46785">
    <property type="entry name" value="Winged helix' DNA-binding domain"/>
    <property type="match status" value="1"/>
</dbReference>
<protein>
    <submittedName>
        <fullName evidence="6">Transcriptional regulator GcvA</fullName>
    </submittedName>
</protein>
<dbReference type="CDD" id="cd08432">
    <property type="entry name" value="PBP2_GcdR_TrpI_HvrB_AmpR_like"/>
    <property type="match status" value="1"/>
</dbReference>
<dbReference type="Pfam" id="PF03466">
    <property type="entry name" value="LysR_substrate"/>
    <property type="match status" value="1"/>
</dbReference>
<organism evidence="6 7">
    <name type="scientific">Vineibacter terrae</name>
    <dbReference type="NCBI Taxonomy" id="2586908"/>
    <lineage>
        <taxon>Bacteria</taxon>
        <taxon>Pseudomonadati</taxon>
        <taxon>Pseudomonadota</taxon>
        <taxon>Alphaproteobacteria</taxon>
        <taxon>Hyphomicrobiales</taxon>
        <taxon>Vineibacter</taxon>
    </lineage>
</organism>
<dbReference type="PANTHER" id="PTHR30537">
    <property type="entry name" value="HTH-TYPE TRANSCRIPTIONAL REGULATOR"/>
    <property type="match status" value="1"/>
</dbReference>
<name>A0A5C8PWY2_9HYPH</name>
<dbReference type="Pfam" id="PF00126">
    <property type="entry name" value="HTH_1"/>
    <property type="match status" value="1"/>
</dbReference>
<dbReference type="PRINTS" id="PR00039">
    <property type="entry name" value="HTHLYSR"/>
</dbReference>
<reference evidence="6 7" key="1">
    <citation type="submission" date="2019-06" db="EMBL/GenBank/DDBJ databases">
        <title>New taxonomy in bacterial strain CC-CFT640, isolated from vineyard.</title>
        <authorList>
            <person name="Lin S.-Y."/>
            <person name="Tsai C.-F."/>
            <person name="Young C.-C."/>
        </authorList>
    </citation>
    <scope>NUCLEOTIDE SEQUENCE [LARGE SCALE GENOMIC DNA]</scope>
    <source>
        <strain evidence="6 7">CC-CFT640</strain>
    </source>
</reference>
<dbReference type="PANTHER" id="PTHR30537:SF74">
    <property type="entry name" value="HTH-TYPE TRANSCRIPTIONAL REGULATOR TRPI"/>
    <property type="match status" value="1"/>
</dbReference>
<evidence type="ECO:0000259" key="5">
    <source>
        <dbReference type="PROSITE" id="PS50931"/>
    </source>
</evidence>
<evidence type="ECO:0000256" key="4">
    <source>
        <dbReference type="ARBA" id="ARBA00023163"/>
    </source>
</evidence>
<sequence>MATRLPPLTALRAFDAAARRLNFARAAEDLAVTPGAVSRQIQALEETLGVPLFVRGNRSVELTARGRAYAREVRDAFDRLVLATEQVRGRDRHGPLSICAYPTFAMRWLMPRWRRFHDMHPGIDLQLTTSLAPVDMARDGFDATVRIGDGSWPGHGAVWLAPVEVFPVCSPLLAARLRQPADLRRHVLIHNDPRPDDWPRWLKAVGVSGIDAARGPRFETMSLAFQAAIEGVGVAMGVGCLVAEDLASGRLVRPLSFTHRSRREFHLVYPLSRQSDPRLAAFRAFLAAEAEMPAA</sequence>
<evidence type="ECO:0000256" key="1">
    <source>
        <dbReference type="ARBA" id="ARBA00009437"/>
    </source>
</evidence>
<dbReference type="FunFam" id="3.40.190.10:FF:000017">
    <property type="entry name" value="Glycine cleavage system transcriptional activator"/>
    <property type="match status" value="1"/>
</dbReference>
<dbReference type="AlphaFoldDB" id="A0A5C8PWY2"/>
<dbReference type="InterPro" id="IPR005119">
    <property type="entry name" value="LysR_subst-bd"/>
</dbReference>
<dbReference type="InterPro" id="IPR000847">
    <property type="entry name" value="LysR_HTH_N"/>
</dbReference>
<accession>A0A5C8PWY2</accession>
<dbReference type="GO" id="GO:0006351">
    <property type="term" value="P:DNA-templated transcription"/>
    <property type="evidence" value="ECO:0007669"/>
    <property type="project" value="TreeGrafter"/>
</dbReference>
<dbReference type="OrthoDB" id="9794694at2"/>
<dbReference type="PROSITE" id="PS50931">
    <property type="entry name" value="HTH_LYSR"/>
    <property type="match status" value="1"/>
</dbReference>
<comment type="caution">
    <text evidence="6">The sequence shown here is derived from an EMBL/GenBank/DDBJ whole genome shotgun (WGS) entry which is preliminary data.</text>
</comment>
<evidence type="ECO:0000313" key="6">
    <source>
        <dbReference type="EMBL" id="TXL82379.1"/>
    </source>
</evidence>
<dbReference type="GO" id="GO:0003700">
    <property type="term" value="F:DNA-binding transcription factor activity"/>
    <property type="evidence" value="ECO:0007669"/>
    <property type="project" value="InterPro"/>
</dbReference>
<dbReference type="InterPro" id="IPR058163">
    <property type="entry name" value="LysR-type_TF_proteobact-type"/>
</dbReference>
<keyword evidence="7" id="KW-1185">Reference proteome</keyword>
<keyword evidence="2" id="KW-0805">Transcription regulation</keyword>
<dbReference type="FunFam" id="1.10.10.10:FF:000038">
    <property type="entry name" value="Glycine cleavage system transcriptional activator"/>
    <property type="match status" value="1"/>
</dbReference>
<evidence type="ECO:0000256" key="3">
    <source>
        <dbReference type="ARBA" id="ARBA00023125"/>
    </source>
</evidence>
<dbReference type="Gene3D" id="3.40.190.10">
    <property type="entry name" value="Periplasmic binding protein-like II"/>
    <property type="match status" value="2"/>
</dbReference>
<comment type="similarity">
    <text evidence="1">Belongs to the LysR transcriptional regulatory family.</text>
</comment>
<dbReference type="RefSeq" id="WP_147845084.1">
    <property type="nucleotide sequence ID" value="NZ_VDUZ01000001.1"/>
</dbReference>
<dbReference type="EMBL" id="VDUZ01000001">
    <property type="protein sequence ID" value="TXL82379.1"/>
    <property type="molecule type" value="Genomic_DNA"/>
</dbReference>
<dbReference type="GO" id="GO:0043565">
    <property type="term" value="F:sequence-specific DNA binding"/>
    <property type="evidence" value="ECO:0007669"/>
    <property type="project" value="TreeGrafter"/>
</dbReference>
<proteinExistence type="inferred from homology"/>
<evidence type="ECO:0000256" key="2">
    <source>
        <dbReference type="ARBA" id="ARBA00023015"/>
    </source>
</evidence>
<dbReference type="InterPro" id="IPR036388">
    <property type="entry name" value="WH-like_DNA-bd_sf"/>
</dbReference>
<evidence type="ECO:0000313" key="7">
    <source>
        <dbReference type="Proteomes" id="UP000321638"/>
    </source>
</evidence>
<dbReference type="InterPro" id="IPR036390">
    <property type="entry name" value="WH_DNA-bd_sf"/>
</dbReference>
<dbReference type="SUPFAM" id="SSF53850">
    <property type="entry name" value="Periplasmic binding protein-like II"/>
    <property type="match status" value="1"/>
</dbReference>
<gene>
    <name evidence="6" type="primary">gcvA</name>
    <name evidence="6" type="ORF">FHP25_01390</name>
</gene>
<feature type="domain" description="HTH lysR-type" evidence="5">
    <location>
        <begin position="6"/>
        <end position="63"/>
    </location>
</feature>
<dbReference type="Proteomes" id="UP000321638">
    <property type="component" value="Unassembled WGS sequence"/>
</dbReference>
<keyword evidence="3" id="KW-0238">DNA-binding</keyword>